<dbReference type="InterPro" id="IPR035906">
    <property type="entry name" value="MetI-like_sf"/>
</dbReference>
<dbReference type="Gene3D" id="1.10.3720.10">
    <property type="entry name" value="MetI-like"/>
    <property type="match status" value="1"/>
</dbReference>
<accession>A0A1V5SU55</accession>
<evidence type="ECO:0000256" key="5">
    <source>
        <dbReference type="ARBA" id="ARBA00022475"/>
    </source>
</evidence>
<keyword evidence="6" id="KW-0762">Sugar transport</keyword>
<evidence type="ECO:0000256" key="2">
    <source>
        <dbReference type="ARBA" id="ARBA00004651"/>
    </source>
</evidence>
<evidence type="ECO:0000256" key="3">
    <source>
        <dbReference type="ARBA" id="ARBA00009047"/>
    </source>
</evidence>
<keyword evidence="9 11" id="KW-0472">Membrane</keyword>
<comment type="function">
    <text evidence="1">Part of the ABC transporter complex MalEFGK involved in maltose/maltodextrin import. Probably responsible for the translocation of the substrate across the membrane.</text>
</comment>
<dbReference type="GO" id="GO:0055085">
    <property type="term" value="P:transmembrane transport"/>
    <property type="evidence" value="ECO:0007669"/>
    <property type="project" value="InterPro"/>
</dbReference>
<dbReference type="PANTHER" id="PTHR32243">
    <property type="entry name" value="MALTOSE TRANSPORT SYSTEM PERMEASE-RELATED"/>
    <property type="match status" value="1"/>
</dbReference>
<dbReference type="Pfam" id="PF00528">
    <property type="entry name" value="BPD_transp_1"/>
    <property type="match status" value="1"/>
</dbReference>
<dbReference type="PROSITE" id="PS50928">
    <property type="entry name" value="ABC_TM1"/>
    <property type="match status" value="1"/>
</dbReference>
<organism evidence="13">
    <name type="scientific">Candidatus Atribacter allofermentans</name>
    <dbReference type="NCBI Taxonomy" id="1852833"/>
    <lineage>
        <taxon>Bacteria</taxon>
        <taxon>Pseudomonadati</taxon>
        <taxon>Atribacterota</taxon>
        <taxon>Atribacteria</taxon>
        <taxon>Atribacterales</taxon>
        <taxon>Atribacteraceae</taxon>
        <taxon>Atribacter</taxon>
    </lineage>
</organism>
<gene>
    <name evidence="13" type="primary">ycjP_5</name>
    <name evidence="13" type="ORF">BWY41_01146</name>
</gene>
<feature type="transmembrane region" description="Helical" evidence="11">
    <location>
        <begin position="12"/>
        <end position="34"/>
    </location>
</feature>
<evidence type="ECO:0000256" key="7">
    <source>
        <dbReference type="ARBA" id="ARBA00022692"/>
    </source>
</evidence>
<evidence type="ECO:0000256" key="9">
    <source>
        <dbReference type="ARBA" id="ARBA00023136"/>
    </source>
</evidence>
<comment type="similarity">
    <text evidence="3">Belongs to the binding-protein-dependent transport system permease family. MalFG subfamily.</text>
</comment>
<protein>
    <recommendedName>
        <fullName evidence="10">Maltose/maltodextrin transport system permease protein MalG</fullName>
    </recommendedName>
</protein>
<dbReference type="PANTHER" id="PTHR32243:SF50">
    <property type="entry name" value="MALTOSE_MALTODEXTRIN TRANSPORT SYSTEM PERMEASE PROTEIN MALG"/>
    <property type="match status" value="1"/>
</dbReference>
<dbReference type="AlphaFoldDB" id="A0A1V5SU55"/>
<evidence type="ECO:0000256" key="11">
    <source>
        <dbReference type="RuleBase" id="RU363032"/>
    </source>
</evidence>
<feature type="transmembrane region" description="Helical" evidence="11">
    <location>
        <begin position="83"/>
        <end position="105"/>
    </location>
</feature>
<dbReference type="InterPro" id="IPR050901">
    <property type="entry name" value="BP-dep_ABC_trans_perm"/>
</dbReference>
<dbReference type="GO" id="GO:0005886">
    <property type="term" value="C:plasma membrane"/>
    <property type="evidence" value="ECO:0007669"/>
    <property type="project" value="UniProtKB-SubCell"/>
</dbReference>
<evidence type="ECO:0000256" key="1">
    <source>
        <dbReference type="ARBA" id="ARBA00002264"/>
    </source>
</evidence>
<evidence type="ECO:0000256" key="8">
    <source>
        <dbReference type="ARBA" id="ARBA00022989"/>
    </source>
</evidence>
<reference evidence="13" key="1">
    <citation type="submission" date="2017-02" db="EMBL/GenBank/DDBJ databases">
        <title>Delving into the versatile metabolic prowess of the omnipresent phylum Bacteroidetes.</title>
        <authorList>
            <person name="Nobu M.K."/>
            <person name="Mei R."/>
            <person name="Narihiro T."/>
            <person name="Kuroda K."/>
            <person name="Liu W.-T."/>
        </authorList>
    </citation>
    <scope>NUCLEOTIDE SEQUENCE</scope>
    <source>
        <strain evidence="13">ADurb.Bin276</strain>
    </source>
</reference>
<dbReference type="CDD" id="cd06261">
    <property type="entry name" value="TM_PBP2"/>
    <property type="match status" value="1"/>
</dbReference>
<comment type="caution">
    <text evidence="13">The sequence shown here is derived from an EMBL/GenBank/DDBJ whole genome shotgun (WGS) entry which is preliminary data.</text>
</comment>
<dbReference type="InterPro" id="IPR000515">
    <property type="entry name" value="MetI-like"/>
</dbReference>
<evidence type="ECO:0000313" key="13">
    <source>
        <dbReference type="EMBL" id="OQA58045.1"/>
    </source>
</evidence>
<feature type="transmembrane region" description="Helical" evidence="11">
    <location>
        <begin position="254"/>
        <end position="272"/>
    </location>
</feature>
<dbReference type="SUPFAM" id="SSF161098">
    <property type="entry name" value="MetI-like"/>
    <property type="match status" value="1"/>
</dbReference>
<dbReference type="Proteomes" id="UP000485569">
    <property type="component" value="Unassembled WGS sequence"/>
</dbReference>
<keyword evidence="5" id="KW-1003">Cell membrane</keyword>
<evidence type="ECO:0000259" key="12">
    <source>
        <dbReference type="PROSITE" id="PS50928"/>
    </source>
</evidence>
<feature type="domain" description="ABC transmembrane type-1" evidence="12">
    <location>
        <begin position="80"/>
        <end position="272"/>
    </location>
</feature>
<keyword evidence="7 11" id="KW-0812">Transmembrane</keyword>
<keyword evidence="8 11" id="KW-1133">Transmembrane helix</keyword>
<proteinExistence type="inferred from homology"/>
<keyword evidence="4 11" id="KW-0813">Transport</keyword>
<feature type="transmembrane region" description="Helical" evidence="11">
    <location>
        <begin position="117"/>
        <end position="139"/>
    </location>
</feature>
<sequence>MSRYRNIRLLSSTAQYLIIVILLVAVLFPIAWMVSTSFKNHHDLFETPPRWIPRNPTAAAYQRIFISRAGAGGVNFLTYFKNSLIVCGATVIFCILLAIFSGYALSRFHRRGRKSIFTSILITQMFPLPMFLITFYIMFMRLKLLNSYTGLIIAYTSFSLPFCIWMIKGFFDKIPLELEEAALIDGCSRMSALWRVVIPLVSPGVVAIGIFAFLSAWDEFMFSLTLMSQDAMRTLPPGIVLSFVGEFDVRWEDMMAASVVATLPVLIVFLILQKYLVEGLTAGAVKG</sequence>
<feature type="transmembrane region" description="Helical" evidence="11">
    <location>
        <begin position="151"/>
        <end position="171"/>
    </location>
</feature>
<comment type="subcellular location">
    <subcellularLocation>
        <location evidence="2 11">Cell membrane</location>
        <topology evidence="2 11">Multi-pass membrane protein</topology>
    </subcellularLocation>
</comment>
<feature type="transmembrane region" description="Helical" evidence="11">
    <location>
        <begin position="192"/>
        <end position="217"/>
    </location>
</feature>
<evidence type="ECO:0000256" key="4">
    <source>
        <dbReference type="ARBA" id="ARBA00022448"/>
    </source>
</evidence>
<dbReference type="EMBL" id="MWBQ01000081">
    <property type="protein sequence ID" value="OQA58045.1"/>
    <property type="molecule type" value="Genomic_DNA"/>
</dbReference>
<name>A0A1V5SU55_9BACT</name>
<evidence type="ECO:0000256" key="10">
    <source>
        <dbReference type="ARBA" id="ARBA00041109"/>
    </source>
</evidence>
<evidence type="ECO:0000256" key="6">
    <source>
        <dbReference type="ARBA" id="ARBA00022597"/>
    </source>
</evidence>